<accession>M1P3X1</accession>
<dbReference type="Pfam" id="PF08668">
    <property type="entry name" value="HDOD"/>
    <property type="match status" value="1"/>
</dbReference>
<feature type="domain" description="HDOD" evidence="1">
    <location>
        <begin position="16"/>
        <end position="211"/>
    </location>
</feature>
<dbReference type="PANTHER" id="PTHR33525:SF3">
    <property type="entry name" value="RIBONUCLEASE Y"/>
    <property type="match status" value="1"/>
</dbReference>
<proteinExistence type="predicted"/>
<dbReference type="InterPro" id="IPR003607">
    <property type="entry name" value="HD/PDEase_dom"/>
</dbReference>
<dbReference type="AlphaFoldDB" id="M1P3X1"/>
<dbReference type="Proteomes" id="UP000011721">
    <property type="component" value="Chromosome"/>
</dbReference>
<dbReference type="PROSITE" id="PS51833">
    <property type="entry name" value="HDOD"/>
    <property type="match status" value="1"/>
</dbReference>
<dbReference type="eggNOG" id="COG1639">
    <property type="taxonomic scope" value="Bacteria"/>
</dbReference>
<dbReference type="SMART" id="SM00471">
    <property type="entry name" value="HDc"/>
    <property type="match status" value="1"/>
</dbReference>
<evidence type="ECO:0000259" key="1">
    <source>
        <dbReference type="PROSITE" id="PS51833"/>
    </source>
</evidence>
<dbReference type="STRING" id="1167006.UWK_01625"/>
<keyword evidence="3" id="KW-1185">Reference proteome</keyword>
<dbReference type="KEGG" id="dsf:UWK_01625"/>
<dbReference type="InterPro" id="IPR052340">
    <property type="entry name" value="RNase_Y/CdgJ"/>
</dbReference>
<dbReference type="InterPro" id="IPR013976">
    <property type="entry name" value="HDOD"/>
</dbReference>
<evidence type="ECO:0000313" key="3">
    <source>
        <dbReference type="Proteomes" id="UP000011721"/>
    </source>
</evidence>
<dbReference type="Gene3D" id="1.10.3210.10">
    <property type="entry name" value="Hypothetical protein af1432"/>
    <property type="match status" value="1"/>
</dbReference>
<evidence type="ECO:0000313" key="2">
    <source>
        <dbReference type="EMBL" id="AGF78183.1"/>
    </source>
</evidence>
<dbReference type="SUPFAM" id="SSF109604">
    <property type="entry name" value="HD-domain/PDEase-like"/>
    <property type="match status" value="1"/>
</dbReference>
<reference evidence="3" key="1">
    <citation type="journal article" date="2013" name="Stand. Genomic Sci.">
        <title>Complete genome sequence of Desulfocapsa sulfexigens, a marine deltaproteobacterium specialized in disproportionating inorganic sulfur compounds.</title>
        <authorList>
            <person name="Finster K.W."/>
            <person name="Kjeldsen K.U."/>
            <person name="Kube M."/>
            <person name="Reinhardt R."/>
            <person name="Mussmann M."/>
            <person name="Amann R."/>
            <person name="Schreiber L."/>
        </authorList>
    </citation>
    <scope>NUCLEOTIDE SEQUENCE [LARGE SCALE GENOMIC DNA]</scope>
    <source>
        <strain evidence="3">DSM 10523 / SB164P1</strain>
    </source>
</reference>
<organism evidence="2 3">
    <name type="scientific">Desulfocapsa sulfexigens (strain DSM 10523 / SB164P1)</name>
    <dbReference type="NCBI Taxonomy" id="1167006"/>
    <lineage>
        <taxon>Bacteria</taxon>
        <taxon>Pseudomonadati</taxon>
        <taxon>Thermodesulfobacteriota</taxon>
        <taxon>Desulfobulbia</taxon>
        <taxon>Desulfobulbales</taxon>
        <taxon>Desulfocapsaceae</taxon>
        <taxon>Desulfocapsa</taxon>
    </lineage>
</organism>
<dbReference type="RefSeq" id="WP_015403874.1">
    <property type="nucleotide sequence ID" value="NC_020304.1"/>
</dbReference>
<name>M1P3X1_DESSD</name>
<dbReference type="PANTHER" id="PTHR33525">
    <property type="match status" value="1"/>
</dbReference>
<dbReference type="HOGENOM" id="CLU_048246_4_0_7"/>
<sequence>MRDRQHSKIFRQVDSLPSLPATVSKVLAVTADPESSVDDLVNAILPDQAMCATILKLANSAFFGIPREVATMDKAVSVLGFNEVHNIVLGKAVFNSFQKISITNKDTIDAFWVHSFTCGLAAKILATDLKCSPSELFIAGLIHDIGKLALFVAKPDDYQQVLELSATPPISCKQLELERIGIDHEEVGTHLLTRWLFPTSLLCAVGFHHHPLSCSDFPLYAAIVQLSDVLSYLAPSSQDMAKTSPLLPQIQNLLPDCEKLWQQCAITITEEQLQKWMVALHESYEQDSGILNIFTSP</sequence>
<gene>
    <name evidence="2" type="ordered locus">UWK_01625</name>
</gene>
<dbReference type="OrthoDB" id="9803649at2"/>
<dbReference type="EMBL" id="CP003985">
    <property type="protein sequence ID" value="AGF78183.1"/>
    <property type="molecule type" value="Genomic_DNA"/>
</dbReference>
<protein>
    <submittedName>
        <fullName evidence="2">Putative signal transduction protein</fullName>
    </submittedName>
</protein>
<dbReference type="CDD" id="cd00077">
    <property type="entry name" value="HDc"/>
    <property type="match status" value="1"/>
</dbReference>